<gene>
    <name evidence="4" type="ORF">FHU37_002093</name>
</gene>
<dbReference type="CDD" id="cd08244">
    <property type="entry name" value="MDR_enoyl_red"/>
    <property type="match status" value="1"/>
</dbReference>
<accession>A0A852ZV49</accession>
<dbReference type="InterPro" id="IPR002364">
    <property type="entry name" value="Quin_OxRdtase/zeta-crystal_CS"/>
</dbReference>
<dbReference type="GO" id="GO:0005829">
    <property type="term" value="C:cytosol"/>
    <property type="evidence" value="ECO:0007669"/>
    <property type="project" value="TreeGrafter"/>
</dbReference>
<keyword evidence="1" id="KW-0521">NADP</keyword>
<protein>
    <submittedName>
        <fullName evidence="4">NADPH2:quinone reductase</fullName>
        <ecNumber evidence="4">1.6.5.5</ecNumber>
    </submittedName>
</protein>
<dbReference type="EC" id="1.6.5.5" evidence="4"/>
<dbReference type="GO" id="GO:0003960">
    <property type="term" value="F:quinone reductase (NADPH) activity"/>
    <property type="evidence" value="ECO:0007669"/>
    <property type="project" value="UniProtKB-EC"/>
</dbReference>
<dbReference type="SUPFAM" id="SSF50129">
    <property type="entry name" value="GroES-like"/>
    <property type="match status" value="1"/>
</dbReference>
<proteinExistence type="predicted"/>
<comment type="caution">
    <text evidence="4">The sequence shown here is derived from an EMBL/GenBank/DDBJ whole genome shotgun (WGS) entry which is preliminary data.</text>
</comment>
<dbReference type="PANTHER" id="PTHR48106">
    <property type="entry name" value="QUINONE OXIDOREDUCTASE PIG3-RELATED"/>
    <property type="match status" value="1"/>
</dbReference>
<evidence type="ECO:0000313" key="5">
    <source>
        <dbReference type="Proteomes" id="UP000567795"/>
    </source>
</evidence>
<dbReference type="Proteomes" id="UP000567795">
    <property type="component" value="Unassembled WGS sequence"/>
</dbReference>
<feature type="domain" description="Enoyl reductase (ER)" evidence="3">
    <location>
        <begin position="10"/>
        <end position="330"/>
    </location>
</feature>
<keyword evidence="5" id="KW-1185">Reference proteome</keyword>
<dbReference type="Pfam" id="PF08240">
    <property type="entry name" value="ADH_N"/>
    <property type="match status" value="1"/>
</dbReference>
<dbReference type="GO" id="GO:0008270">
    <property type="term" value="F:zinc ion binding"/>
    <property type="evidence" value="ECO:0007669"/>
    <property type="project" value="InterPro"/>
</dbReference>
<evidence type="ECO:0000256" key="1">
    <source>
        <dbReference type="ARBA" id="ARBA00022857"/>
    </source>
</evidence>
<dbReference type="GO" id="GO:0035925">
    <property type="term" value="F:mRNA 3'-UTR AU-rich region binding"/>
    <property type="evidence" value="ECO:0007669"/>
    <property type="project" value="TreeGrafter"/>
</dbReference>
<sequence length="332" mass="33489">MRAIRLHEFGPAENLRYEQVPDPEPAPGQVRIAVAAAGVHLIDTKLRAGMAGGPFPPPALPHVPGREVAGRVEALGADVESSWLGKRVVAHLGPASGGYAEKAVAAVGSLLEIPDGLTDEAAVAMIGTGRTTMAILDTARITPDDVVLVTAAAGGIGNLLVQEARAVGAVVVGAAGGPAKVEVVRELGATVAVDYTVPDWADTVRKELGGREVTLALESVGGELGRAAMGLLGAGGRLVIFGGSSGGASSGGFVKVSTDDLYARGISATVAIGPAAMRRYPSLRPLEERALAAVVSGRLTPVVGSRFPLAEAAAAHAAVENRGTVGKVVLIP</sequence>
<keyword evidence="2 4" id="KW-0560">Oxidoreductase</keyword>
<dbReference type="PANTHER" id="PTHR48106:SF13">
    <property type="entry name" value="QUINONE OXIDOREDUCTASE-RELATED"/>
    <property type="match status" value="1"/>
</dbReference>
<dbReference type="AlphaFoldDB" id="A0A852ZV49"/>
<dbReference type="InterPro" id="IPR011032">
    <property type="entry name" value="GroES-like_sf"/>
</dbReference>
<dbReference type="RefSeq" id="WP_179813942.1">
    <property type="nucleotide sequence ID" value="NZ_JACBZD010000001.1"/>
</dbReference>
<dbReference type="Pfam" id="PF13602">
    <property type="entry name" value="ADH_zinc_N_2"/>
    <property type="match status" value="1"/>
</dbReference>
<dbReference type="GO" id="GO:0070402">
    <property type="term" value="F:NADPH binding"/>
    <property type="evidence" value="ECO:0007669"/>
    <property type="project" value="TreeGrafter"/>
</dbReference>
<name>A0A852ZV49_9ACTN</name>
<evidence type="ECO:0000313" key="4">
    <source>
        <dbReference type="EMBL" id="NYI05150.1"/>
    </source>
</evidence>
<dbReference type="SUPFAM" id="SSF51735">
    <property type="entry name" value="NAD(P)-binding Rossmann-fold domains"/>
    <property type="match status" value="1"/>
</dbReference>
<dbReference type="EMBL" id="JACBZD010000001">
    <property type="protein sequence ID" value="NYI05150.1"/>
    <property type="molecule type" value="Genomic_DNA"/>
</dbReference>
<reference evidence="4 5" key="1">
    <citation type="submission" date="2020-07" db="EMBL/GenBank/DDBJ databases">
        <title>Sequencing the genomes of 1000 actinobacteria strains.</title>
        <authorList>
            <person name="Klenk H.-P."/>
        </authorList>
    </citation>
    <scope>NUCLEOTIDE SEQUENCE [LARGE SCALE GENOMIC DNA]</scope>
    <source>
        <strain evidence="4 5">DSM 42178</strain>
    </source>
</reference>
<dbReference type="InterPro" id="IPR013154">
    <property type="entry name" value="ADH-like_N"/>
</dbReference>
<dbReference type="Gene3D" id="3.90.180.10">
    <property type="entry name" value="Medium-chain alcohol dehydrogenases, catalytic domain"/>
    <property type="match status" value="1"/>
</dbReference>
<dbReference type="PROSITE" id="PS01162">
    <property type="entry name" value="QOR_ZETA_CRYSTAL"/>
    <property type="match status" value="1"/>
</dbReference>
<evidence type="ECO:0000259" key="3">
    <source>
        <dbReference type="SMART" id="SM00829"/>
    </source>
</evidence>
<dbReference type="Gene3D" id="3.40.50.720">
    <property type="entry name" value="NAD(P)-binding Rossmann-like Domain"/>
    <property type="match status" value="1"/>
</dbReference>
<evidence type="ECO:0000256" key="2">
    <source>
        <dbReference type="ARBA" id="ARBA00023002"/>
    </source>
</evidence>
<dbReference type="SMART" id="SM00829">
    <property type="entry name" value="PKS_ER"/>
    <property type="match status" value="1"/>
</dbReference>
<organism evidence="4 5">
    <name type="scientific">Allostreptomyces psammosilenae</name>
    <dbReference type="NCBI Taxonomy" id="1892865"/>
    <lineage>
        <taxon>Bacteria</taxon>
        <taxon>Bacillati</taxon>
        <taxon>Actinomycetota</taxon>
        <taxon>Actinomycetes</taxon>
        <taxon>Kitasatosporales</taxon>
        <taxon>Streptomycetaceae</taxon>
        <taxon>Allostreptomyces</taxon>
    </lineage>
</organism>
<dbReference type="InterPro" id="IPR036291">
    <property type="entry name" value="NAD(P)-bd_dom_sf"/>
</dbReference>
<dbReference type="InterPro" id="IPR020843">
    <property type="entry name" value="ER"/>
</dbReference>